<sequence length="850" mass="89028">MRSDRTFHHPLARRTRGGRRGRERVAALAAGALVAVSALAAGIAPAQAGEVLRVGSWDYPADLHDLATDSLGQTFELPAGAELVDTVGGVFANYGQTGSGLTLTLRATGPGGTVLDTEVFTNIRDNAWVELSLDAPLGPGTYYLEATDAVGLVAWWSNTPNVYAGGTAYEDGAPVAGDRTVVARNTVPVPVDPPVAQPGFTDGVANGMTFESEGFTLRRDDLSGFSYDYAPSVIVEDGVEKMWWCGHNVNGDGVYYSQRDQPDGAWSEPDLVLSADRAWEVVHVCDPSVIRGSFSVDGVGYSYLMYYGAADLSGQNTKLGVAYSNDGVTWVKHSDEALLEEPGMIFDYGVGMPALFTMDGDVYVAYYDTGRNSAPIVRAVNADGTLGADVFMLALSGGDTFADLAFSPAEQVWYATTKSQLPGLSDEETYVYRSRTADLRTTDWVFLGMAGEWLTGFPRNHNAGWYRTADGSLYEPGGVKRLVFGAQDGGQGTTDPDKWDLATVAVSGTPDAAPAPGALALSTPADASAVDPLDVNGFSWSASAGATSYVLKVGTDPSLSSDTVELSTTVHATSAAGLDPRFATGSMTQRMSLQPDTTYYWSVTAVSPGGVAEATDGPFSFRTTPSYALDLDAGSYVHWSTLGDARFTPGPVALLELPTAASGLRTGADYNPLRADLSGLDGFEFTFAGGSDPGGLGDLVLTYKLQSDARDEPAHTVTADIAAGLDGDVLTVDMTGQPGWGVAGERIALLTIQSSAPGTLQLAGLRLTATCEGGPATIVFGGQDSGVPNYDRGDRCTFTGLVAAGGPYAGHGALVRAVRVLTEAWRAEGLFTRAEAQRVQVAASRSNLGG</sequence>
<evidence type="ECO:0008006" key="3">
    <source>
        <dbReference type="Google" id="ProtNLM"/>
    </source>
</evidence>
<dbReference type="SUPFAM" id="SSF75005">
    <property type="entry name" value="Arabinanase/levansucrase/invertase"/>
    <property type="match status" value="1"/>
</dbReference>
<dbReference type="AlphaFoldDB" id="A0A1H5HIN1"/>
<organism evidence="1 2">
    <name type="scientific">Jiangella alba</name>
    <dbReference type="NCBI Taxonomy" id="561176"/>
    <lineage>
        <taxon>Bacteria</taxon>
        <taxon>Bacillati</taxon>
        <taxon>Actinomycetota</taxon>
        <taxon>Actinomycetes</taxon>
        <taxon>Jiangellales</taxon>
        <taxon>Jiangellaceae</taxon>
        <taxon>Jiangella</taxon>
    </lineage>
</organism>
<evidence type="ECO:0000313" key="2">
    <source>
        <dbReference type="Proteomes" id="UP000181980"/>
    </source>
</evidence>
<dbReference type="Gene3D" id="2.60.40.10">
    <property type="entry name" value="Immunoglobulins"/>
    <property type="match status" value="1"/>
</dbReference>
<dbReference type="EMBL" id="FNUC01000003">
    <property type="protein sequence ID" value="SEE27843.1"/>
    <property type="molecule type" value="Genomic_DNA"/>
</dbReference>
<name>A0A1H5HIN1_9ACTN</name>
<accession>A0A1H5HIN1</accession>
<protein>
    <recommendedName>
        <fullName evidence="3">Fibronectin type-III domain-containing protein</fullName>
    </recommendedName>
</protein>
<dbReference type="InterPro" id="IPR023296">
    <property type="entry name" value="Glyco_hydro_beta-prop_sf"/>
</dbReference>
<dbReference type="Proteomes" id="UP000181980">
    <property type="component" value="Unassembled WGS sequence"/>
</dbReference>
<dbReference type="Gene3D" id="2.115.10.20">
    <property type="entry name" value="Glycosyl hydrolase domain, family 43"/>
    <property type="match status" value="1"/>
</dbReference>
<gene>
    <name evidence="1" type="ORF">SAMN04488561_0866</name>
</gene>
<dbReference type="STRING" id="561176.SAMN04488561_0866"/>
<dbReference type="InterPro" id="IPR013783">
    <property type="entry name" value="Ig-like_fold"/>
</dbReference>
<keyword evidence="2" id="KW-1185">Reference proteome</keyword>
<evidence type="ECO:0000313" key="1">
    <source>
        <dbReference type="EMBL" id="SEE27843.1"/>
    </source>
</evidence>
<proteinExistence type="predicted"/>
<reference evidence="2" key="1">
    <citation type="submission" date="2016-10" db="EMBL/GenBank/DDBJ databases">
        <authorList>
            <person name="Varghese N."/>
            <person name="Submissions S."/>
        </authorList>
    </citation>
    <scope>NUCLEOTIDE SEQUENCE [LARGE SCALE GENOMIC DNA]</scope>
    <source>
        <strain evidence="2">DSM 45237</strain>
    </source>
</reference>
<dbReference type="GO" id="GO:0005975">
    <property type="term" value="P:carbohydrate metabolic process"/>
    <property type="evidence" value="ECO:0007669"/>
    <property type="project" value="UniProtKB-ARBA"/>
</dbReference>